<evidence type="ECO:0000313" key="2">
    <source>
        <dbReference type="EMBL" id="KAF6427939.1"/>
    </source>
</evidence>
<dbReference type="EMBL" id="JACASE010000011">
    <property type="protein sequence ID" value="KAF6427939.1"/>
    <property type="molecule type" value="Genomic_DNA"/>
</dbReference>
<proteinExistence type="predicted"/>
<evidence type="ECO:0000313" key="3">
    <source>
        <dbReference type="Proteomes" id="UP000593571"/>
    </source>
</evidence>
<name>A0A7J8DY36_ROUAE</name>
<gene>
    <name evidence="2" type="ORF">HJG63_008403</name>
</gene>
<feature type="transmembrane region" description="Helical" evidence="1">
    <location>
        <begin position="70"/>
        <end position="90"/>
    </location>
</feature>
<organism evidence="2 3">
    <name type="scientific">Rousettus aegyptiacus</name>
    <name type="common">Egyptian fruit bat</name>
    <name type="synonym">Pteropus aegyptiacus</name>
    <dbReference type="NCBI Taxonomy" id="9407"/>
    <lineage>
        <taxon>Eukaryota</taxon>
        <taxon>Metazoa</taxon>
        <taxon>Chordata</taxon>
        <taxon>Craniata</taxon>
        <taxon>Vertebrata</taxon>
        <taxon>Euteleostomi</taxon>
        <taxon>Mammalia</taxon>
        <taxon>Eutheria</taxon>
        <taxon>Laurasiatheria</taxon>
        <taxon>Chiroptera</taxon>
        <taxon>Yinpterochiroptera</taxon>
        <taxon>Pteropodoidea</taxon>
        <taxon>Pteropodidae</taxon>
        <taxon>Rousettinae</taxon>
        <taxon>Rousettus</taxon>
    </lineage>
</organism>
<evidence type="ECO:0000256" key="1">
    <source>
        <dbReference type="SAM" id="Phobius"/>
    </source>
</evidence>
<protein>
    <submittedName>
        <fullName evidence="2">Uncharacterized protein</fullName>
    </submittedName>
</protein>
<reference evidence="2 3" key="1">
    <citation type="journal article" date="2020" name="Nature">
        <title>Six reference-quality genomes reveal evolution of bat adaptations.</title>
        <authorList>
            <person name="Jebb D."/>
            <person name="Huang Z."/>
            <person name="Pippel M."/>
            <person name="Hughes G.M."/>
            <person name="Lavrichenko K."/>
            <person name="Devanna P."/>
            <person name="Winkler S."/>
            <person name="Jermiin L.S."/>
            <person name="Skirmuntt E.C."/>
            <person name="Katzourakis A."/>
            <person name="Burkitt-Gray L."/>
            <person name="Ray D.A."/>
            <person name="Sullivan K.A.M."/>
            <person name="Roscito J.G."/>
            <person name="Kirilenko B.M."/>
            <person name="Davalos L.M."/>
            <person name="Corthals A.P."/>
            <person name="Power M.L."/>
            <person name="Jones G."/>
            <person name="Ransome R.D."/>
            <person name="Dechmann D.K.N."/>
            <person name="Locatelli A.G."/>
            <person name="Puechmaille S.J."/>
            <person name="Fedrigo O."/>
            <person name="Jarvis E.D."/>
            <person name="Hiller M."/>
            <person name="Vernes S.C."/>
            <person name="Myers E.W."/>
            <person name="Teeling E.C."/>
        </authorList>
    </citation>
    <scope>NUCLEOTIDE SEQUENCE [LARGE SCALE GENOMIC DNA]</scope>
    <source>
        <strain evidence="2">MRouAeg1</strain>
        <tissue evidence="2">Muscle</tissue>
    </source>
</reference>
<keyword evidence="3" id="KW-1185">Reference proteome</keyword>
<comment type="caution">
    <text evidence="2">The sequence shown here is derived from an EMBL/GenBank/DDBJ whole genome shotgun (WGS) entry which is preliminary data.</text>
</comment>
<keyword evidence="1" id="KW-0472">Membrane</keyword>
<sequence length="125" mass="14054">MNFMTFKVYFNKMILKKILTCILHLKFSYKKIIKNLILDSSYSNSISDSTKTTTSHLMYYFSTTQDANPLGYISSLVILSLILLIASPSLTQIPLPHSHPNLLIPDEGVVPCSDLHIHNLIPEGS</sequence>
<dbReference type="Proteomes" id="UP000593571">
    <property type="component" value="Unassembled WGS sequence"/>
</dbReference>
<accession>A0A7J8DY36</accession>
<dbReference type="AlphaFoldDB" id="A0A7J8DY36"/>
<keyword evidence="1" id="KW-1133">Transmembrane helix</keyword>
<keyword evidence="1" id="KW-0812">Transmembrane</keyword>